<evidence type="ECO:0000313" key="5">
    <source>
        <dbReference type="Proteomes" id="UP001172457"/>
    </source>
</evidence>
<reference evidence="4" key="1">
    <citation type="submission" date="2023-03" db="EMBL/GenBank/DDBJ databases">
        <title>Chromosome-scale reference genome and RAD-based genetic map of yellow starthistle (Centaurea solstitialis) reveal putative structural variation and QTLs associated with invader traits.</title>
        <authorList>
            <person name="Reatini B."/>
            <person name="Cang F.A."/>
            <person name="Jiang Q."/>
            <person name="Mckibben M.T.W."/>
            <person name="Barker M.S."/>
            <person name="Rieseberg L.H."/>
            <person name="Dlugosch K.M."/>
        </authorList>
    </citation>
    <scope>NUCLEOTIDE SEQUENCE</scope>
    <source>
        <strain evidence="4">CAN-66</strain>
        <tissue evidence="4">Leaf</tissue>
    </source>
</reference>
<dbReference type="PANTHER" id="PTHR11439">
    <property type="entry name" value="GAG-POL-RELATED RETROTRANSPOSON"/>
    <property type="match status" value="1"/>
</dbReference>
<dbReference type="InterPro" id="IPR036875">
    <property type="entry name" value="Znf_CCHC_sf"/>
</dbReference>
<evidence type="ECO:0000259" key="3">
    <source>
        <dbReference type="Pfam" id="PF22936"/>
    </source>
</evidence>
<dbReference type="InterPro" id="IPR054722">
    <property type="entry name" value="PolX-like_BBD"/>
</dbReference>
<dbReference type="SUPFAM" id="SSF57756">
    <property type="entry name" value="Retrovirus zinc finger-like domains"/>
    <property type="match status" value="1"/>
</dbReference>
<keyword evidence="1" id="KW-0378">Hydrolase</keyword>
<keyword evidence="5" id="KW-1185">Reference proteome</keyword>
<dbReference type="InterPro" id="IPR043502">
    <property type="entry name" value="DNA/RNA_pol_sf"/>
</dbReference>
<feature type="compositionally biased region" description="Basic residues" evidence="2">
    <location>
        <begin position="123"/>
        <end position="134"/>
    </location>
</feature>
<keyword evidence="1" id="KW-0064">Aspartyl protease</keyword>
<dbReference type="SUPFAM" id="SSF56672">
    <property type="entry name" value="DNA/RNA polymerases"/>
    <property type="match status" value="1"/>
</dbReference>
<gene>
    <name evidence="4" type="ORF">OSB04_011125</name>
</gene>
<organism evidence="4 5">
    <name type="scientific">Centaurea solstitialis</name>
    <name type="common">yellow star-thistle</name>
    <dbReference type="NCBI Taxonomy" id="347529"/>
    <lineage>
        <taxon>Eukaryota</taxon>
        <taxon>Viridiplantae</taxon>
        <taxon>Streptophyta</taxon>
        <taxon>Embryophyta</taxon>
        <taxon>Tracheophyta</taxon>
        <taxon>Spermatophyta</taxon>
        <taxon>Magnoliopsida</taxon>
        <taxon>eudicotyledons</taxon>
        <taxon>Gunneridae</taxon>
        <taxon>Pentapetalae</taxon>
        <taxon>asterids</taxon>
        <taxon>campanulids</taxon>
        <taxon>Asterales</taxon>
        <taxon>Asteraceae</taxon>
        <taxon>Carduoideae</taxon>
        <taxon>Cardueae</taxon>
        <taxon>Centaureinae</taxon>
        <taxon>Centaurea</taxon>
    </lineage>
</organism>
<dbReference type="GO" id="GO:0003676">
    <property type="term" value="F:nucleic acid binding"/>
    <property type="evidence" value="ECO:0007669"/>
    <property type="project" value="InterPro"/>
</dbReference>
<comment type="caution">
    <text evidence="4">The sequence shown here is derived from an EMBL/GenBank/DDBJ whole genome shotgun (WGS) entry which is preliminary data.</text>
</comment>
<dbReference type="GO" id="GO:0008270">
    <property type="term" value="F:zinc ion binding"/>
    <property type="evidence" value="ECO:0007669"/>
    <property type="project" value="InterPro"/>
</dbReference>
<dbReference type="Pfam" id="PF22936">
    <property type="entry name" value="Pol_BBD"/>
    <property type="match status" value="1"/>
</dbReference>
<feature type="domain" description="Retrovirus-related Pol polyprotein from transposon TNT 1-94-like beta-barrel" evidence="3">
    <location>
        <begin position="160"/>
        <end position="230"/>
    </location>
</feature>
<dbReference type="CDD" id="cd09272">
    <property type="entry name" value="RNase_HI_RT_Ty1"/>
    <property type="match status" value="1"/>
</dbReference>
<dbReference type="AlphaFoldDB" id="A0AA38TJK4"/>
<name>A0AA38TJK4_9ASTR</name>
<evidence type="ECO:0000256" key="2">
    <source>
        <dbReference type="SAM" id="MobiDB-lite"/>
    </source>
</evidence>
<dbReference type="Proteomes" id="UP001172457">
    <property type="component" value="Chromosome 3"/>
</dbReference>
<protein>
    <recommendedName>
        <fullName evidence="3">Retrovirus-related Pol polyprotein from transposon TNT 1-94-like beta-barrel domain-containing protein</fullName>
    </recommendedName>
</protein>
<keyword evidence="1" id="KW-0645">Protease</keyword>
<proteinExistence type="predicted"/>
<accession>A0AA38TJK4</accession>
<sequence length="408" mass="46061">MIRGTSVSDHVMKMKRHMDHLERLGHPVPLQLATDTILNSLSEDYRPFVINYNMNNMEKAISELHSMLKTTELNMGAKNKTKDVLMVRDGGVKKKHGHGGTSKGKGPASAIQSAPKVRENVRGKGKGKKVKPNKARTENRCFTCNEVGHWRQNSPKRHEAGSTEQITHQRHFLDNLLMNTNERPVTIPNGESIPVKGKGEVTFKGRINIKGVLFVPNFTCNLLSVRRLTKDLHCVVTFFPDFFVLQDLKARNLIGTGDCRGGLYRMGGIKEERIDANQYRRLVGCLLYLQVTRPDTVYFASILSQFVGDPRRVHMEAANRVLQYLKTTIGQGILLPNKSDTNFVAYCDADWLRCPLSRRSRSGYMLLLEGSPISWKSKKHYAVSHSSAKVEYRSMAMQLARLYGFVGC</sequence>
<evidence type="ECO:0000256" key="1">
    <source>
        <dbReference type="ARBA" id="ARBA00022750"/>
    </source>
</evidence>
<dbReference type="GO" id="GO:0004190">
    <property type="term" value="F:aspartic-type endopeptidase activity"/>
    <property type="evidence" value="ECO:0007669"/>
    <property type="project" value="UniProtKB-KW"/>
</dbReference>
<evidence type="ECO:0000313" key="4">
    <source>
        <dbReference type="EMBL" id="KAJ9556511.1"/>
    </source>
</evidence>
<dbReference type="PANTHER" id="PTHR11439:SF498">
    <property type="entry name" value="DNAK FAMILY PROTEIN"/>
    <property type="match status" value="1"/>
</dbReference>
<feature type="region of interest" description="Disordered" evidence="2">
    <location>
        <begin position="92"/>
        <end position="134"/>
    </location>
</feature>
<dbReference type="EMBL" id="JARYMX010000003">
    <property type="protein sequence ID" value="KAJ9556511.1"/>
    <property type="molecule type" value="Genomic_DNA"/>
</dbReference>